<dbReference type="AlphaFoldDB" id="A0ABD1R9M1"/>
<comment type="caution">
    <text evidence="1">The sequence shown here is derived from an EMBL/GenBank/DDBJ whole genome shotgun (WGS) entry which is preliminary data.</text>
</comment>
<keyword evidence="2" id="KW-1185">Reference proteome</keyword>
<sequence>MDDDPESDLNVPSMYGIASEWGDELFASDADIYAFSNYFSFIIANTFPQYELSVDHLEVLWSIYLGILANMRRRRYLKEPGLMALKFDAKQGKRPRPSLAYLSSIKPRSLPPGSSEDA</sequence>
<protein>
    <submittedName>
        <fullName evidence="1">Uncharacterized protein</fullName>
    </submittedName>
</protein>
<evidence type="ECO:0000313" key="1">
    <source>
        <dbReference type="EMBL" id="KAL2485118.1"/>
    </source>
</evidence>
<accession>A0ABD1R9M1</accession>
<evidence type="ECO:0000313" key="2">
    <source>
        <dbReference type="Proteomes" id="UP001604336"/>
    </source>
</evidence>
<name>A0ABD1R9M1_9LAMI</name>
<dbReference type="EMBL" id="JBFOLK010000009">
    <property type="protein sequence ID" value="KAL2485118.1"/>
    <property type="molecule type" value="Genomic_DNA"/>
</dbReference>
<dbReference type="Proteomes" id="UP001604336">
    <property type="component" value="Unassembled WGS sequence"/>
</dbReference>
<organism evidence="1 2">
    <name type="scientific">Abeliophyllum distichum</name>
    <dbReference type="NCBI Taxonomy" id="126358"/>
    <lineage>
        <taxon>Eukaryota</taxon>
        <taxon>Viridiplantae</taxon>
        <taxon>Streptophyta</taxon>
        <taxon>Embryophyta</taxon>
        <taxon>Tracheophyta</taxon>
        <taxon>Spermatophyta</taxon>
        <taxon>Magnoliopsida</taxon>
        <taxon>eudicotyledons</taxon>
        <taxon>Gunneridae</taxon>
        <taxon>Pentapetalae</taxon>
        <taxon>asterids</taxon>
        <taxon>lamiids</taxon>
        <taxon>Lamiales</taxon>
        <taxon>Oleaceae</taxon>
        <taxon>Forsythieae</taxon>
        <taxon>Abeliophyllum</taxon>
    </lineage>
</organism>
<reference evidence="2" key="1">
    <citation type="submission" date="2024-07" db="EMBL/GenBank/DDBJ databases">
        <title>Two chromosome-level genome assemblies of Korean endemic species Abeliophyllum distichum and Forsythia ovata (Oleaceae).</title>
        <authorList>
            <person name="Jang H."/>
        </authorList>
    </citation>
    <scope>NUCLEOTIDE SEQUENCE [LARGE SCALE GENOMIC DNA]</scope>
</reference>
<gene>
    <name evidence="1" type="ORF">Adt_29874</name>
</gene>
<proteinExistence type="predicted"/>